<protein>
    <submittedName>
        <fullName evidence="2">DP-EP family protein</fullName>
    </submittedName>
</protein>
<evidence type="ECO:0000313" key="3">
    <source>
        <dbReference type="Proteomes" id="UP001249505"/>
    </source>
</evidence>
<dbReference type="SUPFAM" id="SSF49503">
    <property type="entry name" value="Cupredoxins"/>
    <property type="match status" value="1"/>
</dbReference>
<reference evidence="2 3" key="1">
    <citation type="submission" date="2023-07" db="EMBL/GenBank/DDBJ databases">
        <title>Novel Shewanella species isolated from Baltic Sea sediments.</title>
        <authorList>
            <person name="Martin-Rodriguez A.J."/>
        </authorList>
    </citation>
    <scope>NUCLEOTIDE SEQUENCE [LARGE SCALE GENOMIC DNA]</scope>
    <source>
        <strain evidence="2 3">SP2S1-2</strain>
    </source>
</reference>
<organism evidence="2 3">
    <name type="scientific">Shewanella scandinavica</name>
    <dbReference type="NCBI Taxonomy" id="3063538"/>
    <lineage>
        <taxon>Bacteria</taxon>
        <taxon>Pseudomonadati</taxon>
        <taxon>Pseudomonadota</taxon>
        <taxon>Gammaproteobacteria</taxon>
        <taxon>Alteromonadales</taxon>
        <taxon>Shewanellaceae</taxon>
        <taxon>Shewanella</taxon>
    </lineage>
</organism>
<accession>A0ABU3G569</accession>
<gene>
    <name evidence="2" type="ORF">Q4Q50_21135</name>
</gene>
<dbReference type="InterPro" id="IPR008972">
    <property type="entry name" value="Cupredoxin"/>
</dbReference>
<evidence type="ECO:0000256" key="1">
    <source>
        <dbReference type="SAM" id="SignalP"/>
    </source>
</evidence>
<dbReference type="Pfam" id="PF08985">
    <property type="entry name" value="DP-EP"/>
    <property type="match status" value="1"/>
</dbReference>
<sequence>MKKTLLLLALTASLSTQAATQQDIDLALAKIKNSADLQVVLNTPSALDALGDNLPQFINSVTVDQQVSFDKEILINNLTATEVYNILALFGQQTTIAQYQGAAIVTDTDRLLLNTTALPVCNAANPIELSVTLDTQKQAHFGYTQSGIECDGNVELTENTTVTYQLVNQPNSPKGLRLTGAGFTNPFDGHIDTVTVSSDGQTIQLQNNIQNPGGSKYQFIFATDENDLLLVSPDPQIIDRED</sequence>
<dbReference type="RefSeq" id="WP_259578680.1">
    <property type="nucleotide sequence ID" value="NZ_JAUOES010000040.1"/>
</dbReference>
<comment type="caution">
    <text evidence="2">The sequence shown here is derived from an EMBL/GenBank/DDBJ whole genome shotgun (WGS) entry which is preliminary data.</text>
</comment>
<dbReference type="InterPro" id="IPR015078">
    <property type="entry name" value="DP-EP"/>
</dbReference>
<dbReference type="Gene3D" id="2.60.40.420">
    <property type="entry name" value="Cupredoxins - blue copper proteins"/>
    <property type="match status" value="1"/>
</dbReference>
<keyword evidence="1" id="KW-0732">Signal</keyword>
<feature type="signal peptide" evidence="1">
    <location>
        <begin position="1"/>
        <end position="18"/>
    </location>
</feature>
<proteinExistence type="predicted"/>
<feature type="chain" id="PRO_5046629222" evidence="1">
    <location>
        <begin position="19"/>
        <end position="242"/>
    </location>
</feature>
<dbReference type="Proteomes" id="UP001249505">
    <property type="component" value="Unassembled WGS sequence"/>
</dbReference>
<evidence type="ECO:0000313" key="2">
    <source>
        <dbReference type="EMBL" id="MDT3282790.1"/>
    </source>
</evidence>
<dbReference type="EMBL" id="JAUOES010000040">
    <property type="protein sequence ID" value="MDT3282790.1"/>
    <property type="molecule type" value="Genomic_DNA"/>
</dbReference>
<keyword evidence="3" id="KW-1185">Reference proteome</keyword>
<name>A0ABU3G569_9GAMM</name>